<dbReference type="PANTHER" id="PTHR46211:SF1">
    <property type="entry name" value="GLYCEROPHOSPHODIESTER PHOSPHODIESTERASE, CYTOPLASMIC"/>
    <property type="match status" value="1"/>
</dbReference>
<dbReference type="Proteomes" id="UP000718593">
    <property type="component" value="Unassembled WGS sequence"/>
</dbReference>
<dbReference type="PANTHER" id="PTHR46211">
    <property type="entry name" value="GLYCEROPHOSPHORYL DIESTER PHOSPHODIESTERASE"/>
    <property type="match status" value="1"/>
</dbReference>
<dbReference type="InterPro" id="IPR017946">
    <property type="entry name" value="PLC-like_Pdiesterase_TIM-brl"/>
</dbReference>
<dbReference type="EC" id="3.1.4.46" evidence="2"/>
<evidence type="ECO:0000313" key="2">
    <source>
        <dbReference type="EMBL" id="MBF1164010.1"/>
    </source>
</evidence>
<dbReference type="SUPFAM" id="SSF51695">
    <property type="entry name" value="PLC-like phosphodiesterases"/>
    <property type="match status" value="1"/>
</dbReference>
<sequence length="246" mass="26167">MQSPLPRWIAHRGGGSLAPENTLAGIRLAARLGFRAVEFDVMLSADGTPFLIHDETLERTTNGHGPVCATPDRVLHRLDAGQGESLPTLAQAAALCRELGLLANVEIKPAAGHERQTAEVVARQCAVLWQGAATPPLISSFSMAALAIARDVAPEIPRGLLFDAVPADWLRQLHEVRGVTLHCNAAHVVRDVLAEANAISIPVLCYTVNCPEQAAMLLASGVSAFFTDRLDLFAETSAYKALQLGG</sequence>
<dbReference type="GO" id="GO:0006629">
    <property type="term" value="P:lipid metabolic process"/>
    <property type="evidence" value="ECO:0007669"/>
    <property type="project" value="InterPro"/>
</dbReference>
<name>A0A930FYQ1_9RHOO</name>
<dbReference type="Gene3D" id="3.20.20.190">
    <property type="entry name" value="Phosphatidylinositol (PI) phosphodiesterase"/>
    <property type="match status" value="1"/>
</dbReference>
<feature type="domain" description="GP-PDE" evidence="1">
    <location>
        <begin position="6"/>
        <end position="237"/>
    </location>
</feature>
<dbReference type="NCBIfam" id="NF006989">
    <property type="entry name" value="PRK09454.1"/>
    <property type="match status" value="1"/>
</dbReference>
<keyword evidence="2" id="KW-0378">Hydrolase</keyword>
<dbReference type="InterPro" id="IPR030395">
    <property type="entry name" value="GP_PDE_dom"/>
</dbReference>
<comment type="caution">
    <text evidence="2">The sequence shown here is derived from an EMBL/GenBank/DDBJ whole genome shotgun (WGS) entry which is preliminary data.</text>
</comment>
<dbReference type="EMBL" id="JABZMI010000030">
    <property type="protein sequence ID" value="MBF1164010.1"/>
    <property type="molecule type" value="Genomic_DNA"/>
</dbReference>
<dbReference type="Pfam" id="PF03009">
    <property type="entry name" value="GDPD"/>
    <property type="match status" value="1"/>
</dbReference>
<gene>
    <name evidence="2" type="primary">ugpQ</name>
    <name evidence="2" type="ORF">HXL68_03110</name>
</gene>
<dbReference type="GO" id="GO:0008889">
    <property type="term" value="F:glycerophosphodiester phosphodiesterase activity"/>
    <property type="evidence" value="ECO:0007669"/>
    <property type="project" value="UniProtKB-EC"/>
</dbReference>
<evidence type="ECO:0000259" key="1">
    <source>
        <dbReference type="PROSITE" id="PS51704"/>
    </source>
</evidence>
<reference evidence="2" key="1">
    <citation type="submission" date="2020-04" db="EMBL/GenBank/DDBJ databases">
        <title>Deep metagenomics examines the oral microbiome during advanced dental caries in children, revealing novel taxa and co-occurrences with host molecules.</title>
        <authorList>
            <person name="Baker J.L."/>
            <person name="Morton J.T."/>
            <person name="Dinis M."/>
            <person name="Alvarez R."/>
            <person name="Tran N.C."/>
            <person name="Knight R."/>
            <person name="Edlund A."/>
        </authorList>
    </citation>
    <scope>NUCLEOTIDE SEQUENCE</scope>
    <source>
        <strain evidence="2">JCVI_32_bin.24</strain>
    </source>
</reference>
<proteinExistence type="predicted"/>
<evidence type="ECO:0000313" key="3">
    <source>
        <dbReference type="Proteomes" id="UP000718593"/>
    </source>
</evidence>
<dbReference type="PROSITE" id="PS50007">
    <property type="entry name" value="PIPLC_X_DOMAIN"/>
    <property type="match status" value="1"/>
</dbReference>
<organism evidence="2 3">
    <name type="scientific">Dechloromonas agitata</name>
    <dbReference type="NCBI Taxonomy" id="73030"/>
    <lineage>
        <taxon>Bacteria</taxon>
        <taxon>Pseudomonadati</taxon>
        <taxon>Pseudomonadota</taxon>
        <taxon>Betaproteobacteria</taxon>
        <taxon>Rhodocyclales</taxon>
        <taxon>Azonexaceae</taxon>
        <taxon>Dechloromonas</taxon>
    </lineage>
</organism>
<dbReference type="PROSITE" id="PS51704">
    <property type="entry name" value="GP_PDE"/>
    <property type="match status" value="1"/>
</dbReference>
<accession>A0A930FYQ1</accession>
<protein>
    <submittedName>
        <fullName evidence="2">Glycerophosphodiester phosphodiesterase</fullName>
        <ecNumber evidence="2">3.1.4.46</ecNumber>
    </submittedName>
</protein>
<dbReference type="AlphaFoldDB" id="A0A930FYQ1"/>